<comment type="caution">
    <text evidence="1">The sequence shown here is derived from an EMBL/GenBank/DDBJ whole genome shotgun (WGS) entry which is preliminary data.</text>
</comment>
<accession>A0AAX0YRS4</accession>
<gene>
    <name evidence="1" type="ORF">C0W53_19310</name>
</gene>
<proteinExistence type="predicted"/>
<dbReference type="Proteomes" id="UP000240728">
    <property type="component" value="Unassembled WGS sequence"/>
</dbReference>
<dbReference type="CDD" id="cd00090">
    <property type="entry name" value="HTH_ARSR"/>
    <property type="match status" value="1"/>
</dbReference>
<evidence type="ECO:0000313" key="2">
    <source>
        <dbReference type="Proteomes" id="UP000240728"/>
    </source>
</evidence>
<keyword evidence="2" id="KW-1185">Reference proteome</keyword>
<dbReference type="GO" id="GO:0006355">
    <property type="term" value="P:regulation of DNA-templated transcription"/>
    <property type="evidence" value="ECO:0007669"/>
    <property type="project" value="UniProtKB-ARBA"/>
</dbReference>
<sequence>MIINLLDFTNDSHPNGNIQGKSVFKKIDLFIVENQMVDVFGVSLKGIEATDASFPRESIIALAKKYRGEKLFYLTDMNNIDLIDNWSYGAIAKEQPLTIWNGSKYQTIGPEISDANKPLLDYILKNRAATTSQVAKHFDITAQNASTRLKKIYSAGYINRTEETAETGGKEFVYKAIK</sequence>
<dbReference type="InterPro" id="IPR036388">
    <property type="entry name" value="WH-like_DNA-bd_sf"/>
</dbReference>
<name>A0AAX0YRS4_9GAMM</name>
<dbReference type="InterPro" id="IPR011991">
    <property type="entry name" value="ArsR-like_HTH"/>
</dbReference>
<dbReference type="EMBL" id="PYOZ01000017">
    <property type="protein sequence ID" value="PSX43431.1"/>
    <property type="molecule type" value="Genomic_DNA"/>
</dbReference>
<dbReference type="InterPro" id="IPR036390">
    <property type="entry name" value="WH_DNA-bd_sf"/>
</dbReference>
<dbReference type="SUPFAM" id="SSF46785">
    <property type="entry name" value="Winged helix' DNA-binding domain"/>
    <property type="match status" value="1"/>
</dbReference>
<protein>
    <submittedName>
        <fullName evidence="1">ArsR family transcriptional regulator</fullName>
    </submittedName>
</protein>
<dbReference type="AlphaFoldDB" id="A0AAX0YRS4"/>
<dbReference type="Gene3D" id="1.10.10.10">
    <property type="entry name" value="Winged helix-like DNA-binding domain superfamily/Winged helix DNA-binding domain"/>
    <property type="match status" value="1"/>
</dbReference>
<reference evidence="1 2" key="1">
    <citation type="submission" date="2018-01" db="EMBL/GenBank/DDBJ databases">
        <title>Whole genome sequencing of Histamine producing bacteria.</title>
        <authorList>
            <person name="Butler K."/>
        </authorList>
    </citation>
    <scope>NUCLEOTIDE SEQUENCE [LARGE SCALE GENOMIC DNA]</scope>
    <source>
        <strain evidence="1 2">A1-4</strain>
    </source>
</reference>
<organism evidence="1 2">
    <name type="scientific">Photobacterium kishitanii</name>
    <dbReference type="NCBI Taxonomy" id="318456"/>
    <lineage>
        <taxon>Bacteria</taxon>
        <taxon>Pseudomonadati</taxon>
        <taxon>Pseudomonadota</taxon>
        <taxon>Gammaproteobacteria</taxon>
        <taxon>Vibrionales</taxon>
        <taxon>Vibrionaceae</taxon>
        <taxon>Photobacterium</taxon>
    </lineage>
</organism>
<evidence type="ECO:0000313" key="1">
    <source>
        <dbReference type="EMBL" id="PSX43431.1"/>
    </source>
</evidence>
<dbReference type="RefSeq" id="WP_045044187.1">
    <property type="nucleotide sequence ID" value="NZ_JZTB01000068.1"/>
</dbReference>